<feature type="transmembrane region" description="Helical" evidence="1">
    <location>
        <begin position="6"/>
        <end position="25"/>
    </location>
</feature>
<sequence length="212" mass="23142">MNEVNTALVAVLGVLGGAYISNFAAEDFRRFRDSQALAGALAGELASIGVSLSDLLTALNNMKAQVQASEPLDLQEFPQSSSPIFEANTGKIGLLSAVLAKEVAFVYERIRAFRVLFHHLSKHHRDMKDESRLALVQSCIQLVDNGNEKIEALVDSLDAHTKKAWNPPKLARLGIWVVIGVVVMGAVRVGISVVPAFYAWVYPWITRVVTQS</sequence>
<reference evidence="2 3" key="1">
    <citation type="submission" date="2015-01" db="EMBL/GenBank/DDBJ databases">
        <title>Genome sequence of the beneficial rhizobacterium Pseudomonas fluorescens 2-79.</title>
        <authorList>
            <person name="Thuermer A."/>
            <person name="Daniel R."/>
        </authorList>
    </citation>
    <scope>NUCLEOTIDE SEQUENCE [LARGE SCALE GENOMIC DNA]</scope>
    <source>
        <strain evidence="2 3">2-79</strain>
    </source>
</reference>
<keyword evidence="1" id="KW-0472">Membrane</keyword>
<dbReference type="PATRIC" id="fig|294.125.peg.442"/>
<dbReference type="RefSeq" id="WP_052501102.1">
    <property type="nucleotide sequence ID" value="NZ_JXCQ01000003.1"/>
</dbReference>
<gene>
    <name evidence="2" type="ORF">PFLU3_04360</name>
</gene>
<organism evidence="2 3">
    <name type="scientific">Pseudomonas fluorescens</name>
    <dbReference type="NCBI Taxonomy" id="294"/>
    <lineage>
        <taxon>Bacteria</taxon>
        <taxon>Pseudomonadati</taxon>
        <taxon>Pseudomonadota</taxon>
        <taxon>Gammaproteobacteria</taxon>
        <taxon>Pseudomonadales</taxon>
        <taxon>Pseudomonadaceae</taxon>
        <taxon>Pseudomonas</taxon>
    </lineage>
</organism>
<evidence type="ECO:0000256" key="1">
    <source>
        <dbReference type="SAM" id="Phobius"/>
    </source>
</evidence>
<keyword evidence="1" id="KW-0812">Transmembrane</keyword>
<dbReference type="AlphaFoldDB" id="A0A0D0TTQ9"/>
<dbReference type="EMBL" id="JXCQ01000003">
    <property type="protein sequence ID" value="KIR24205.1"/>
    <property type="molecule type" value="Genomic_DNA"/>
</dbReference>
<proteinExistence type="predicted"/>
<dbReference type="Proteomes" id="UP000032210">
    <property type="component" value="Unassembled WGS sequence"/>
</dbReference>
<comment type="caution">
    <text evidence="2">The sequence shown here is derived from an EMBL/GenBank/DDBJ whole genome shotgun (WGS) entry which is preliminary data.</text>
</comment>
<evidence type="ECO:0000313" key="3">
    <source>
        <dbReference type="Proteomes" id="UP000032210"/>
    </source>
</evidence>
<name>A0A0D0TTQ9_PSEFL</name>
<accession>A0A0D0TTQ9</accession>
<evidence type="ECO:0000313" key="2">
    <source>
        <dbReference type="EMBL" id="KIR24205.1"/>
    </source>
</evidence>
<keyword evidence="1" id="KW-1133">Transmembrane helix</keyword>
<protein>
    <submittedName>
        <fullName evidence="2">Uncharacterized protein</fullName>
    </submittedName>
</protein>
<feature type="transmembrane region" description="Helical" evidence="1">
    <location>
        <begin position="173"/>
        <end position="201"/>
    </location>
</feature>